<evidence type="ECO:0000313" key="3">
    <source>
        <dbReference type="Proteomes" id="UP000479710"/>
    </source>
</evidence>
<protein>
    <submittedName>
        <fullName evidence="2">Uncharacterized protein</fullName>
    </submittedName>
</protein>
<dbReference type="Proteomes" id="UP000479710">
    <property type="component" value="Unassembled WGS sequence"/>
</dbReference>
<evidence type="ECO:0000256" key="1">
    <source>
        <dbReference type="SAM" id="MobiDB-lite"/>
    </source>
</evidence>
<dbReference type="AlphaFoldDB" id="A0A6G1BPX0"/>
<proteinExistence type="predicted"/>
<gene>
    <name evidence="2" type="ORF">E2562_036617</name>
</gene>
<organism evidence="2 3">
    <name type="scientific">Oryza meyeriana var. granulata</name>
    <dbReference type="NCBI Taxonomy" id="110450"/>
    <lineage>
        <taxon>Eukaryota</taxon>
        <taxon>Viridiplantae</taxon>
        <taxon>Streptophyta</taxon>
        <taxon>Embryophyta</taxon>
        <taxon>Tracheophyta</taxon>
        <taxon>Spermatophyta</taxon>
        <taxon>Magnoliopsida</taxon>
        <taxon>Liliopsida</taxon>
        <taxon>Poales</taxon>
        <taxon>Poaceae</taxon>
        <taxon>BOP clade</taxon>
        <taxon>Oryzoideae</taxon>
        <taxon>Oryzeae</taxon>
        <taxon>Oryzinae</taxon>
        <taxon>Oryza</taxon>
        <taxon>Oryza meyeriana</taxon>
    </lineage>
</organism>
<comment type="caution">
    <text evidence="2">The sequence shown here is derived from an EMBL/GenBank/DDBJ whole genome shotgun (WGS) entry which is preliminary data.</text>
</comment>
<evidence type="ECO:0000313" key="2">
    <source>
        <dbReference type="EMBL" id="KAF0890078.1"/>
    </source>
</evidence>
<sequence length="98" mass="10539">MRRRRKCPRLWDVRLREGPPSSAAGSGAQRNPPSAARSGGPVPSFVGHWMWRPAPFSAGVHGLSLSARLRRTGGSVLTSTGWIESDSHMCMSQCLGAP</sequence>
<dbReference type="EMBL" id="SPHZ02000012">
    <property type="protein sequence ID" value="KAF0890078.1"/>
    <property type="molecule type" value="Genomic_DNA"/>
</dbReference>
<accession>A0A6G1BPX0</accession>
<keyword evidence="3" id="KW-1185">Reference proteome</keyword>
<reference evidence="2 3" key="1">
    <citation type="submission" date="2019-11" db="EMBL/GenBank/DDBJ databases">
        <title>Whole genome sequence of Oryza granulata.</title>
        <authorList>
            <person name="Li W."/>
        </authorList>
    </citation>
    <scope>NUCLEOTIDE SEQUENCE [LARGE SCALE GENOMIC DNA]</scope>
    <source>
        <strain evidence="3">cv. Menghai</strain>
        <tissue evidence="2">Leaf</tissue>
    </source>
</reference>
<name>A0A6G1BPX0_9ORYZ</name>
<feature type="region of interest" description="Disordered" evidence="1">
    <location>
        <begin position="1"/>
        <end position="42"/>
    </location>
</feature>